<sequence>MSRKGKPAHSTHAVWEIQALRGRVEELEARCNPKLIGDDEVYADLTAYLVIRISGYLEQSVRIILVEYCDKYSHKMANSFVNSHLSRMPNLNASALINLIQKFDVSISSDLERMISEDERRGRLNALVSIRNNLAHGLSSSVSPRQAAEYRILVEEIIDWLLVKFHPN</sequence>
<dbReference type="EMBL" id="BAAASX010000011">
    <property type="protein sequence ID" value="GAA2349462.1"/>
    <property type="molecule type" value="Genomic_DNA"/>
</dbReference>
<evidence type="ECO:0000313" key="3">
    <source>
        <dbReference type="Proteomes" id="UP001501584"/>
    </source>
</evidence>
<keyword evidence="3" id="KW-1185">Reference proteome</keyword>
<organism evidence="2 3">
    <name type="scientific">Glycomyces rutgersensis</name>
    <dbReference type="NCBI Taxonomy" id="58115"/>
    <lineage>
        <taxon>Bacteria</taxon>
        <taxon>Bacillati</taxon>
        <taxon>Actinomycetota</taxon>
        <taxon>Actinomycetes</taxon>
        <taxon>Glycomycetales</taxon>
        <taxon>Glycomycetaceae</taxon>
        <taxon>Glycomyces</taxon>
    </lineage>
</organism>
<dbReference type="RefSeq" id="WP_374727629.1">
    <property type="nucleotide sequence ID" value="NZ_BAAASX010000011.1"/>
</dbReference>
<feature type="domain" description="RiboL-PSP-HEPN" evidence="1">
    <location>
        <begin position="35"/>
        <end position="159"/>
    </location>
</feature>
<accession>A0ABN3GE13</accession>
<reference evidence="2 3" key="1">
    <citation type="journal article" date="2019" name="Int. J. Syst. Evol. Microbiol.">
        <title>The Global Catalogue of Microorganisms (GCM) 10K type strain sequencing project: providing services to taxonomists for standard genome sequencing and annotation.</title>
        <authorList>
            <consortium name="The Broad Institute Genomics Platform"/>
            <consortium name="The Broad Institute Genome Sequencing Center for Infectious Disease"/>
            <person name="Wu L."/>
            <person name="Ma J."/>
        </authorList>
    </citation>
    <scope>NUCLEOTIDE SEQUENCE [LARGE SCALE GENOMIC DNA]</scope>
    <source>
        <strain evidence="2 3">JCM 6238</strain>
    </source>
</reference>
<proteinExistence type="predicted"/>
<comment type="caution">
    <text evidence="2">The sequence shown here is derived from an EMBL/GenBank/DDBJ whole genome shotgun (WGS) entry which is preliminary data.</text>
</comment>
<name>A0ABN3GE13_9ACTN</name>
<dbReference type="Pfam" id="PF18735">
    <property type="entry name" value="HEPN_RiboL-PSP"/>
    <property type="match status" value="1"/>
</dbReference>
<dbReference type="Proteomes" id="UP001501584">
    <property type="component" value="Unassembled WGS sequence"/>
</dbReference>
<dbReference type="InterPro" id="IPR041519">
    <property type="entry name" value="HEPN_RiboL-PSP"/>
</dbReference>
<evidence type="ECO:0000313" key="2">
    <source>
        <dbReference type="EMBL" id="GAA2349462.1"/>
    </source>
</evidence>
<protein>
    <recommendedName>
        <fullName evidence="1">RiboL-PSP-HEPN domain-containing protein</fullName>
    </recommendedName>
</protein>
<evidence type="ECO:0000259" key="1">
    <source>
        <dbReference type="Pfam" id="PF18735"/>
    </source>
</evidence>
<gene>
    <name evidence="2" type="ORF">GCM10010403_49300</name>
</gene>